<keyword evidence="2" id="KW-1185">Reference proteome</keyword>
<accession>A0A9P0TWC2</accession>
<name>A0A9P0TWC2_PIEBR</name>
<protein>
    <submittedName>
        <fullName evidence="1">Uncharacterized protein</fullName>
    </submittedName>
</protein>
<organism evidence="1 2">
    <name type="scientific">Pieris brassicae</name>
    <name type="common">White butterfly</name>
    <name type="synonym">Large white butterfly</name>
    <dbReference type="NCBI Taxonomy" id="7116"/>
    <lineage>
        <taxon>Eukaryota</taxon>
        <taxon>Metazoa</taxon>
        <taxon>Ecdysozoa</taxon>
        <taxon>Arthropoda</taxon>
        <taxon>Hexapoda</taxon>
        <taxon>Insecta</taxon>
        <taxon>Pterygota</taxon>
        <taxon>Neoptera</taxon>
        <taxon>Endopterygota</taxon>
        <taxon>Lepidoptera</taxon>
        <taxon>Glossata</taxon>
        <taxon>Ditrysia</taxon>
        <taxon>Papilionoidea</taxon>
        <taxon>Pieridae</taxon>
        <taxon>Pierinae</taxon>
        <taxon>Pieris</taxon>
    </lineage>
</organism>
<dbReference type="Proteomes" id="UP001152562">
    <property type="component" value="Unassembled WGS sequence"/>
</dbReference>
<reference evidence="1" key="1">
    <citation type="submission" date="2022-05" db="EMBL/GenBank/DDBJ databases">
        <authorList>
            <person name="Okamura Y."/>
        </authorList>
    </citation>
    <scope>NUCLEOTIDE SEQUENCE</scope>
</reference>
<proteinExistence type="predicted"/>
<evidence type="ECO:0000313" key="2">
    <source>
        <dbReference type="Proteomes" id="UP001152562"/>
    </source>
</evidence>
<sequence length="165" mass="19286">MKMIDKINRDDFTCNYSFINEYIKFLNNIPDILISNDTIDLSQHSETQEIVNNIIDLNEDYKLDNNKNIKLNLPKNENVESNTQEIVNNLFDLEVDYKLENNKNIELNLATNSILNTEIEGTSKETKNIGYKREVLENFETSLDDVPKFELEVLILNLSPKRKLK</sequence>
<comment type="caution">
    <text evidence="1">The sequence shown here is derived from an EMBL/GenBank/DDBJ whole genome shotgun (WGS) entry which is preliminary data.</text>
</comment>
<gene>
    <name evidence="1" type="ORF">PIBRA_LOCUS14515</name>
</gene>
<dbReference type="EMBL" id="CALOZG010000087">
    <property type="protein sequence ID" value="CAH4039053.1"/>
    <property type="molecule type" value="Genomic_DNA"/>
</dbReference>
<evidence type="ECO:0000313" key="1">
    <source>
        <dbReference type="EMBL" id="CAH4039053.1"/>
    </source>
</evidence>
<dbReference type="AlphaFoldDB" id="A0A9P0TWC2"/>